<comment type="caution">
    <text evidence="11">The sequence shown here is derived from an EMBL/GenBank/DDBJ whole genome shotgun (WGS) entry which is preliminary data.</text>
</comment>
<dbReference type="SMART" id="SM00487">
    <property type="entry name" value="DEXDc"/>
    <property type="match status" value="1"/>
</dbReference>
<feature type="domain" description="Helicase ATP-binding" evidence="9">
    <location>
        <begin position="33"/>
        <end position="227"/>
    </location>
</feature>
<dbReference type="Pfam" id="PF00270">
    <property type="entry name" value="DEAD"/>
    <property type="match status" value="1"/>
</dbReference>
<evidence type="ECO:0000313" key="11">
    <source>
        <dbReference type="EMBL" id="KTD49060.1"/>
    </source>
</evidence>
<dbReference type="PROSITE" id="PS51194">
    <property type="entry name" value="HELICASE_CTER"/>
    <property type="match status" value="1"/>
</dbReference>
<dbReference type="CDD" id="cd17922">
    <property type="entry name" value="DEXHc_LHR-like"/>
    <property type="match status" value="1"/>
</dbReference>
<evidence type="ECO:0000256" key="2">
    <source>
        <dbReference type="ARBA" id="ARBA00022763"/>
    </source>
</evidence>
<dbReference type="PANTHER" id="PTHR47962:SF5">
    <property type="entry name" value="ATP-DEPENDENT HELICASE LHR-RELATED"/>
    <property type="match status" value="1"/>
</dbReference>
<keyword evidence="3" id="KW-0378">Hydrolase</keyword>
<evidence type="ECO:0000256" key="6">
    <source>
        <dbReference type="ARBA" id="ARBA00023125"/>
    </source>
</evidence>
<evidence type="ECO:0000259" key="9">
    <source>
        <dbReference type="PROSITE" id="PS51192"/>
    </source>
</evidence>
<keyword evidence="12" id="KW-1185">Reference proteome</keyword>
<dbReference type="Pfam" id="PF00271">
    <property type="entry name" value="Helicase_C"/>
    <property type="match status" value="1"/>
</dbReference>
<gene>
    <name evidence="11" type="ORF">Lrub_1411</name>
</gene>
<keyword evidence="2" id="KW-0227">DNA damage</keyword>
<dbReference type="InterPro" id="IPR027417">
    <property type="entry name" value="P-loop_NTPase"/>
</dbReference>
<dbReference type="InterPro" id="IPR013701">
    <property type="entry name" value="Lhr-like_DEAD/DEAH_assoc"/>
</dbReference>
<evidence type="ECO:0000256" key="8">
    <source>
        <dbReference type="ARBA" id="ARBA00023235"/>
    </source>
</evidence>
<proteinExistence type="predicted"/>
<reference evidence="11 12" key="1">
    <citation type="submission" date="2015-11" db="EMBL/GenBank/DDBJ databases">
        <title>Genomic analysis of 38 Legionella species identifies large and diverse effector repertoires.</title>
        <authorList>
            <person name="Burstein D."/>
            <person name="Amaro F."/>
            <person name="Zusman T."/>
            <person name="Lifshitz Z."/>
            <person name="Cohen O."/>
            <person name="Gilbert J.A."/>
            <person name="Pupko T."/>
            <person name="Shuman H.A."/>
            <person name="Segal G."/>
        </authorList>
    </citation>
    <scope>NUCLEOTIDE SEQUENCE [LARGE SCALE GENOMIC DNA]</scope>
    <source>
        <strain evidence="11 12">WA-270A-C2</strain>
    </source>
</reference>
<dbReference type="OrthoDB" id="9815222at2"/>
<dbReference type="GO" id="GO:0016887">
    <property type="term" value="F:ATP hydrolysis activity"/>
    <property type="evidence" value="ECO:0007669"/>
    <property type="project" value="TreeGrafter"/>
</dbReference>
<protein>
    <submittedName>
        <fullName evidence="11">Helicase, DEAD/DEAH box family</fullName>
    </submittedName>
</protein>
<keyword evidence="1" id="KW-0547">Nucleotide-binding</keyword>
<organism evidence="11 12">
    <name type="scientific">Legionella rubrilucens</name>
    <dbReference type="NCBI Taxonomy" id="458"/>
    <lineage>
        <taxon>Bacteria</taxon>
        <taxon>Pseudomonadati</taxon>
        <taxon>Pseudomonadota</taxon>
        <taxon>Gammaproteobacteria</taxon>
        <taxon>Legionellales</taxon>
        <taxon>Legionellaceae</taxon>
        <taxon>Legionella</taxon>
    </lineage>
</organism>
<dbReference type="SUPFAM" id="SSF52540">
    <property type="entry name" value="P-loop containing nucleoside triphosphate hydrolases"/>
    <property type="match status" value="1"/>
</dbReference>
<dbReference type="GO" id="GO:0004386">
    <property type="term" value="F:helicase activity"/>
    <property type="evidence" value="ECO:0007669"/>
    <property type="project" value="UniProtKB-KW"/>
</dbReference>
<dbReference type="SMART" id="SM00490">
    <property type="entry name" value="HELICc"/>
    <property type="match status" value="1"/>
</dbReference>
<dbReference type="InterPro" id="IPR001650">
    <property type="entry name" value="Helicase_C-like"/>
</dbReference>
<dbReference type="CDD" id="cd18796">
    <property type="entry name" value="SF2_C_LHR"/>
    <property type="match status" value="1"/>
</dbReference>
<keyword evidence="6" id="KW-0238">DNA-binding</keyword>
<evidence type="ECO:0000256" key="1">
    <source>
        <dbReference type="ARBA" id="ARBA00022741"/>
    </source>
</evidence>
<dbReference type="InterPro" id="IPR055368">
    <property type="entry name" value="WH3_Lhr"/>
</dbReference>
<evidence type="ECO:0000259" key="10">
    <source>
        <dbReference type="PROSITE" id="PS51194"/>
    </source>
</evidence>
<dbReference type="Pfam" id="PF23234">
    <property type="entry name" value="WHD_4th_Lhr"/>
    <property type="match status" value="1"/>
</dbReference>
<dbReference type="PATRIC" id="fig|458.5.peg.1459"/>
<dbReference type="GO" id="GO:0005524">
    <property type="term" value="F:ATP binding"/>
    <property type="evidence" value="ECO:0007669"/>
    <property type="project" value="UniProtKB-KW"/>
</dbReference>
<dbReference type="Pfam" id="PF23235">
    <property type="entry name" value="WHD_3rd_Lhr"/>
    <property type="match status" value="1"/>
</dbReference>
<sequence length="1423" mass="158666">MKRAHSLDWAHPLVREWFINQVGEPTEPQRQGWPSILAGNATLISAPTGSGKTFAAFLACLDQLIRKALAGTLSDETEVLYVSPLKALGNDIQKNLMTPLNGIQALADTSQQLMAEINVSVRSGDTPAKDRVAMAKKPPHILVTTPESLYILLTTEKSREILRTVKTVIIDEIHALADDKRGSHLSLSLERLEALTHQPPLRIGLSATQKPLERVADFLMGNRADKATIIDIGHAKHLELTVEVPSSELGAVASNEMWDEIYNRLAELARQNRSTLIFANTRRVAERVAHHLAERLGSDQVAAHHGSLSRKLRLKAENQLKNGELKALVATASLELGIDIGSVDLVCQLGSPRAIAVMLQRVGRAGHWHGAVSKGRLFVTTRDELLECAALVHAIRDGDLDELIIPEAPLDILAQQLVASCATDEWQEDDLFALVRRAYPYRALSRQTFDEVLEMLAEGIAGSRGRYSAYLFRDRVNGRVKGRRGSRLTAITNGGAIPENGLFTVITEPTGAMVGTLDEDFAVESNRGDIILLGSTSWQIRRIESATGRVLVEDAHGAPPTVPFWRGEAPGRTNELSLQVSALRQRLSDLLPATCLPAAPASEQLALTQDALQWLIDHCQVNRAGALQLVEYILQGRALLGAVPTQQTLIAERFFDEAGGMQLIIHAPFGARINKAWGLALRKCFCRSFNFELQASATDDGINIALAEQHSFPLADVFAFLNPKSITRVLTQAVLQSPLFATRWRWDAGRALALIRFRNGKKVPPNIQRMLADDLLAAVFPDAAACQDNLGGRDIELPDHPLINETIKDALTEALDLQGLIGVLDRLKRGEIRYLAVDTPTPSAFAHEILNANPYAFLDDAPLEERRARAVTLRRILPESLLGEIGRLDPDIIAEVRQQVWPDVRDKDELQDALQTLIALPVTSLQTLKLYDQWQIFFNELRQEKRAGRATLAGKTLWFAAEKAQTFAHLYPEALIQDVLPAIEDKPLLREEALIELIRGWMFSSGPISAQELARILSLPQNETEQALLRLEANGVILRGSFTGTEQEWCERRLLARIHRLTLGKLRREIEPVTAIKFMQWLLTWQHVAPGTQLRDEQGLIEVISQLQGIEIPAKSWEKDIFARRVIHYDPGMLDRLCLMGIVGWGRLSKTSDMASENKRVIPTSVAPITFFVRDKADWMPTIKAVEQEEELSHLSHVARCVYTFLKNQGASFFNEIAEGVHALKSEIEMALWELVTAGLTTADGFDNLRSLIDPKRRLNKKRRHPLRHQYSTGRWTLLKTPQKTDPDRQREALCWLLLKRYGVVFRDLIAREKLIPPWRELLLVFRRLEARGEIRGGRFVSGFLGEQFALPYAVDSLRAIKNKAPHREAIPIAAVDPLNVVGFILPGQRIAALSGKKVIFKGEHYYEDSLPAVFNDAFPDEV</sequence>
<dbReference type="InterPro" id="IPR045628">
    <property type="entry name" value="Lhr_WH_dom"/>
</dbReference>
<dbReference type="InterPro" id="IPR014001">
    <property type="entry name" value="Helicase_ATP-bd"/>
</dbReference>
<dbReference type="STRING" id="458.Lrub_1411"/>
<dbReference type="Pfam" id="PF08494">
    <property type="entry name" value="DEAD_assoc"/>
    <property type="match status" value="1"/>
</dbReference>
<evidence type="ECO:0000313" key="12">
    <source>
        <dbReference type="Proteomes" id="UP000054608"/>
    </source>
</evidence>
<dbReference type="Gene3D" id="3.40.50.300">
    <property type="entry name" value="P-loop containing nucleotide triphosphate hydrolases"/>
    <property type="match status" value="2"/>
</dbReference>
<dbReference type="PROSITE" id="PS51192">
    <property type="entry name" value="HELICASE_ATP_BIND_1"/>
    <property type="match status" value="1"/>
</dbReference>
<feature type="domain" description="Helicase C-terminal" evidence="10">
    <location>
        <begin position="260"/>
        <end position="416"/>
    </location>
</feature>
<evidence type="ECO:0000256" key="5">
    <source>
        <dbReference type="ARBA" id="ARBA00022840"/>
    </source>
</evidence>
<dbReference type="EMBL" id="LNYT01000007">
    <property type="protein sequence ID" value="KTD49060.1"/>
    <property type="molecule type" value="Genomic_DNA"/>
</dbReference>
<dbReference type="InterPro" id="IPR052511">
    <property type="entry name" value="ATP-dep_Helicase"/>
</dbReference>
<dbReference type="PANTHER" id="PTHR47962">
    <property type="entry name" value="ATP-DEPENDENT HELICASE LHR-RELATED-RELATED"/>
    <property type="match status" value="1"/>
</dbReference>
<evidence type="ECO:0000256" key="3">
    <source>
        <dbReference type="ARBA" id="ARBA00022801"/>
    </source>
</evidence>
<dbReference type="RefSeq" id="WP_082651457.1">
    <property type="nucleotide sequence ID" value="NZ_CAAAIN010000006.1"/>
</dbReference>
<dbReference type="Pfam" id="PF19306">
    <property type="entry name" value="WHD_Lhr"/>
    <property type="match status" value="1"/>
</dbReference>
<evidence type="ECO:0000256" key="7">
    <source>
        <dbReference type="ARBA" id="ARBA00023204"/>
    </source>
</evidence>
<dbReference type="GO" id="GO:0003677">
    <property type="term" value="F:DNA binding"/>
    <property type="evidence" value="ECO:0007669"/>
    <property type="project" value="UniProtKB-KW"/>
</dbReference>
<dbReference type="Proteomes" id="UP000054608">
    <property type="component" value="Unassembled WGS sequence"/>
</dbReference>
<evidence type="ECO:0000256" key="4">
    <source>
        <dbReference type="ARBA" id="ARBA00022806"/>
    </source>
</evidence>
<accession>A0A0W0XXM5</accession>
<keyword evidence="8" id="KW-0413">Isomerase</keyword>
<name>A0A0W0XXM5_9GAMM</name>
<dbReference type="InterPro" id="IPR011545">
    <property type="entry name" value="DEAD/DEAH_box_helicase_dom"/>
</dbReference>
<keyword evidence="5" id="KW-0067">ATP-binding</keyword>
<dbReference type="InterPro" id="IPR055367">
    <property type="entry name" value="WH4_Lhr"/>
</dbReference>
<dbReference type="GO" id="GO:0006281">
    <property type="term" value="P:DNA repair"/>
    <property type="evidence" value="ECO:0007669"/>
    <property type="project" value="UniProtKB-KW"/>
</dbReference>
<keyword evidence="4 11" id="KW-0347">Helicase</keyword>
<keyword evidence="7" id="KW-0234">DNA repair</keyword>